<accession>A0AAQ3QCU7</accession>
<evidence type="ECO:0000313" key="4">
    <source>
        <dbReference type="Proteomes" id="UP001327560"/>
    </source>
</evidence>
<dbReference type="PANTHER" id="PTHR31973">
    <property type="entry name" value="POLYPROTEIN, PUTATIVE-RELATED"/>
    <property type="match status" value="1"/>
</dbReference>
<sequence>MSCEFENGLDEEYMEARTIKKEAVDTKKIWDGNLREAYPSSSWSDWNEANTNEASTSEAIPMTVHVHVGADLPPTGLNEAVPVHVHVGAKFKYVPRADLPPIGLNEPVVSDYESSDDEVITPETSAELVDPSFNSSRKKRRRVKLYNPKYNKKDISFEIGIKFESPAQFKEAVQFYALHNGVNLRWVQTCKERIEAKCVPRGVGSQMHCPWRIYGSWNPGETIFIIKSYMKEHKCSRSMTNRQTTVEWLANYYMEQFRQNPSWDVKLMAMDFQSKFYIPIARAKWYRVRSYALEKLRGSVEDHYALLGPYLAELRKKNPASLFNTVCDREFTGAPPIFKRLYIGFDALKKEFLHDCRPIIGFDGCFLKTFLGGQLLSVIGIDVNNQMFPIAWAVVEGENYDAWRWFLGLFFDNLEISQGYGWTFISDQQKAVRAIEESELNRVLTELVATSQQAHDSLIATGLKKNCQAHVSTVCKYDDVTN</sequence>
<keyword evidence="4" id="KW-1185">Reference proteome</keyword>
<evidence type="ECO:0000259" key="2">
    <source>
        <dbReference type="Pfam" id="PF10551"/>
    </source>
</evidence>
<dbReference type="EMBL" id="CP136894">
    <property type="protein sequence ID" value="WOL08016.1"/>
    <property type="molecule type" value="Genomic_DNA"/>
</dbReference>
<feature type="domain" description="MULE transposase" evidence="2">
    <location>
        <begin position="360"/>
        <end position="433"/>
    </location>
</feature>
<evidence type="ECO:0000259" key="1">
    <source>
        <dbReference type="Pfam" id="PF03108"/>
    </source>
</evidence>
<name>A0AAQ3QCU7_9LILI</name>
<feature type="domain" description="Transposase MuDR plant" evidence="1">
    <location>
        <begin position="155"/>
        <end position="226"/>
    </location>
</feature>
<evidence type="ECO:0000313" key="3">
    <source>
        <dbReference type="EMBL" id="WOL08016.1"/>
    </source>
</evidence>
<reference evidence="3 4" key="1">
    <citation type="submission" date="2023-10" db="EMBL/GenBank/DDBJ databases">
        <title>Chromosome-scale genome assembly provides insights into flower coloration mechanisms of Canna indica.</title>
        <authorList>
            <person name="Li C."/>
        </authorList>
    </citation>
    <scope>NUCLEOTIDE SEQUENCE [LARGE SCALE GENOMIC DNA]</scope>
    <source>
        <tissue evidence="3">Flower</tissue>
    </source>
</reference>
<protein>
    <recommendedName>
        <fullName evidence="5">MULE transposase domain-containing protein</fullName>
    </recommendedName>
</protein>
<dbReference type="InterPro" id="IPR004332">
    <property type="entry name" value="Transposase_MuDR"/>
</dbReference>
<dbReference type="PANTHER" id="PTHR31973:SF187">
    <property type="entry name" value="MUTATOR TRANSPOSASE MUDRA PROTEIN"/>
    <property type="match status" value="1"/>
</dbReference>
<proteinExistence type="predicted"/>
<gene>
    <name evidence="3" type="ORF">Cni_G16768</name>
</gene>
<evidence type="ECO:0008006" key="5">
    <source>
        <dbReference type="Google" id="ProtNLM"/>
    </source>
</evidence>
<dbReference type="AlphaFoldDB" id="A0AAQ3QCU7"/>
<dbReference type="Pfam" id="PF03108">
    <property type="entry name" value="DBD_Tnp_Mut"/>
    <property type="match status" value="1"/>
</dbReference>
<organism evidence="3 4">
    <name type="scientific">Canna indica</name>
    <name type="common">Indian-shot</name>
    <dbReference type="NCBI Taxonomy" id="4628"/>
    <lineage>
        <taxon>Eukaryota</taxon>
        <taxon>Viridiplantae</taxon>
        <taxon>Streptophyta</taxon>
        <taxon>Embryophyta</taxon>
        <taxon>Tracheophyta</taxon>
        <taxon>Spermatophyta</taxon>
        <taxon>Magnoliopsida</taxon>
        <taxon>Liliopsida</taxon>
        <taxon>Zingiberales</taxon>
        <taxon>Cannaceae</taxon>
        <taxon>Canna</taxon>
    </lineage>
</organism>
<dbReference type="Proteomes" id="UP001327560">
    <property type="component" value="Chromosome 5"/>
</dbReference>
<dbReference type="Pfam" id="PF10551">
    <property type="entry name" value="MULE"/>
    <property type="match status" value="1"/>
</dbReference>
<dbReference type="InterPro" id="IPR018289">
    <property type="entry name" value="MULE_transposase_dom"/>
</dbReference>